<feature type="region of interest" description="Disordered" evidence="1">
    <location>
        <begin position="85"/>
        <end position="110"/>
    </location>
</feature>
<keyword evidence="2" id="KW-1133">Transmembrane helix</keyword>
<protein>
    <submittedName>
        <fullName evidence="3">Uncharacterized protein</fullName>
    </submittedName>
</protein>
<dbReference type="AlphaFoldDB" id="A0A4R3XTB7"/>
<keyword evidence="2" id="KW-0472">Membrane</keyword>
<dbReference type="EMBL" id="SMCO01000025">
    <property type="protein sequence ID" value="TCV81233.1"/>
    <property type="molecule type" value="Genomic_DNA"/>
</dbReference>
<dbReference type="Proteomes" id="UP000295367">
    <property type="component" value="Unassembled WGS sequence"/>
</dbReference>
<evidence type="ECO:0000256" key="2">
    <source>
        <dbReference type="SAM" id="Phobius"/>
    </source>
</evidence>
<evidence type="ECO:0000313" key="4">
    <source>
        <dbReference type="Proteomes" id="UP000295367"/>
    </source>
</evidence>
<feature type="transmembrane region" description="Helical" evidence="2">
    <location>
        <begin position="28"/>
        <end position="52"/>
    </location>
</feature>
<sequence>MYFLSGLLAIVISAYSYMLGVDSFALETISITIVIAQLCFVLFAYLAIVFLLKSLEKERIWPWNWGVKKLWATFGKSDERRKGADRRVKQEVRTPKNERRSGDRRFLHMA</sequence>
<proteinExistence type="predicted"/>
<reference evidence="3 4" key="1">
    <citation type="submission" date="2019-03" db="EMBL/GenBank/DDBJ databases">
        <title>Genomic Encyclopedia of Type Strains, Phase IV (KMG-IV): sequencing the most valuable type-strain genomes for metagenomic binning, comparative biology and taxonomic classification.</title>
        <authorList>
            <person name="Goeker M."/>
        </authorList>
    </citation>
    <scope>NUCLEOTIDE SEQUENCE [LARGE SCALE GENOMIC DNA]</scope>
    <source>
        <strain evidence="3 4">DSM 100309</strain>
    </source>
</reference>
<evidence type="ECO:0000313" key="3">
    <source>
        <dbReference type="EMBL" id="TCV81233.1"/>
    </source>
</evidence>
<dbReference type="RefSeq" id="WP_124946982.1">
    <property type="nucleotide sequence ID" value="NZ_BHVT01000056.1"/>
</dbReference>
<keyword evidence="2" id="KW-0812">Transmembrane</keyword>
<evidence type="ECO:0000256" key="1">
    <source>
        <dbReference type="SAM" id="MobiDB-lite"/>
    </source>
</evidence>
<organism evidence="3 4">
    <name type="scientific">Sulfurirhabdus autotrophica</name>
    <dbReference type="NCBI Taxonomy" id="1706046"/>
    <lineage>
        <taxon>Bacteria</taxon>
        <taxon>Pseudomonadati</taxon>
        <taxon>Pseudomonadota</taxon>
        <taxon>Betaproteobacteria</taxon>
        <taxon>Nitrosomonadales</taxon>
        <taxon>Sulfuricellaceae</taxon>
        <taxon>Sulfurirhabdus</taxon>
    </lineage>
</organism>
<accession>A0A4R3XTB7</accession>
<gene>
    <name evidence="3" type="ORF">EDC63_12521</name>
</gene>
<comment type="caution">
    <text evidence="3">The sequence shown here is derived from an EMBL/GenBank/DDBJ whole genome shotgun (WGS) entry which is preliminary data.</text>
</comment>
<keyword evidence="4" id="KW-1185">Reference proteome</keyword>
<name>A0A4R3XTB7_9PROT</name>